<accession>A0A0F9B3Z7</accession>
<dbReference type="InterPro" id="IPR027434">
    <property type="entry name" value="Homing_endonucl"/>
</dbReference>
<proteinExistence type="predicted"/>
<protein>
    <recommendedName>
        <fullName evidence="2">Homing endonuclease LAGLIDADG domain-containing protein</fullName>
    </recommendedName>
</protein>
<gene>
    <name evidence="1" type="ORF">LCGC14_2493560</name>
</gene>
<sequence>MIKLTKIAWLAGLLEGEGYFGGHKGKYPRMVLKMTDEDVVTEVAAMWGTTVVRSGNCRVTQINGARAIQWMMTLYPFLYKYRREKIVKIIKFWKALPKSTRARAKCHPDRLMEAHDLCKPCYLVEYKKKQLLERQARWNSFH</sequence>
<comment type="caution">
    <text evidence="1">The sequence shown here is derived from an EMBL/GenBank/DDBJ whole genome shotgun (WGS) entry which is preliminary data.</text>
</comment>
<organism evidence="1">
    <name type="scientific">marine sediment metagenome</name>
    <dbReference type="NCBI Taxonomy" id="412755"/>
    <lineage>
        <taxon>unclassified sequences</taxon>
        <taxon>metagenomes</taxon>
        <taxon>ecological metagenomes</taxon>
    </lineage>
</organism>
<dbReference type="EMBL" id="LAZR01039583">
    <property type="protein sequence ID" value="KKL16639.1"/>
    <property type="molecule type" value="Genomic_DNA"/>
</dbReference>
<dbReference type="AlphaFoldDB" id="A0A0F9B3Z7"/>
<dbReference type="SUPFAM" id="SSF55608">
    <property type="entry name" value="Homing endonucleases"/>
    <property type="match status" value="1"/>
</dbReference>
<name>A0A0F9B3Z7_9ZZZZ</name>
<dbReference type="Gene3D" id="3.10.28.10">
    <property type="entry name" value="Homing endonucleases"/>
    <property type="match status" value="1"/>
</dbReference>
<reference evidence="1" key="1">
    <citation type="journal article" date="2015" name="Nature">
        <title>Complex archaea that bridge the gap between prokaryotes and eukaryotes.</title>
        <authorList>
            <person name="Spang A."/>
            <person name="Saw J.H."/>
            <person name="Jorgensen S.L."/>
            <person name="Zaremba-Niedzwiedzka K."/>
            <person name="Martijn J."/>
            <person name="Lind A.E."/>
            <person name="van Eijk R."/>
            <person name="Schleper C."/>
            <person name="Guy L."/>
            <person name="Ettema T.J."/>
        </authorList>
    </citation>
    <scope>NUCLEOTIDE SEQUENCE</scope>
</reference>
<evidence type="ECO:0008006" key="2">
    <source>
        <dbReference type="Google" id="ProtNLM"/>
    </source>
</evidence>
<evidence type="ECO:0000313" key="1">
    <source>
        <dbReference type="EMBL" id="KKL16639.1"/>
    </source>
</evidence>